<gene>
    <name evidence="2" type="ORF">G3R48_12260</name>
</gene>
<protein>
    <recommendedName>
        <fullName evidence="4">CopL family metal-binding regulatory protein</fullName>
    </recommendedName>
</protein>
<accession>A0ABS5I5Z5</accession>
<proteinExistence type="predicted"/>
<evidence type="ECO:0000313" key="3">
    <source>
        <dbReference type="Proteomes" id="UP000811844"/>
    </source>
</evidence>
<evidence type="ECO:0000313" key="2">
    <source>
        <dbReference type="EMBL" id="MBR9728750.1"/>
    </source>
</evidence>
<dbReference type="RefSeq" id="WP_153665015.1">
    <property type="nucleotide sequence ID" value="NZ_JAAIKR010000012.1"/>
</dbReference>
<organism evidence="2 3">
    <name type="scientific">Shewanella intestini</name>
    <dbReference type="NCBI Taxonomy" id="2017544"/>
    <lineage>
        <taxon>Bacteria</taxon>
        <taxon>Pseudomonadati</taxon>
        <taxon>Pseudomonadota</taxon>
        <taxon>Gammaproteobacteria</taxon>
        <taxon>Alteromonadales</taxon>
        <taxon>Shewanellaceae</taxon>
        <taxon>Shewanella</taxon>
    </lineage>
</organism>
<comment type="caution">
    <text evidence="2">The sequence shown here is derived from an EMBL/GenBank/DDBJ whole genome shotgun (WGS) entry which is preliminary data.</text>
</comment>
<keyword evidence="3" id="KW-1185">Reference proteome</keyword>
<name>A0ABS5I5Z5_9GAMM</name>
<evidence type="ECO:0008006" key="4">
    <source>
        <dbReference type="Google" id="ProtNLM"/>
    </source>
</evidence>
<feature type="chain" id="PRO_5045600194" description="CopL family metal-binding regulatory protein" evidence="1">
    <location>
        <begin position="26"/>
        <end position="142"/>
    </location>
</feature>
<dbReference type="Proteomes" id="UP000811844">
    <property type="component" value="Unassembled WGS sequence"/>
</dbReference>
<evidence type="ECO:0000256" key="1">
    <source>
        <dbReference type="SAM" id="SignalP"/>
    </source>
</evidence>
<sequence>MVHLISKFGLLAFTLLTFVSQLALANSQLMVTNSPPAATHQSIDTKPGCHHGDSTPSAPCCDHDHPANAVTNNQTGSCCDSENSCQGNCNHCVVIVFNAALLNADIWQHHQQTTQRLIAIASQFPSILLSQDFKPPIRSSIG</sequence>
<feature type="signal peptide" evidence="1">
    <location>
        <begin position="1"/>
        <end position="25"/>
    </location>
</feature>
<dbReference type="EMBL" id="JAAIKR010000012">
    <property type="protein sequence ID" value="MBR9728750.1"/>
    <property type="molecule type" value="Genomic_DNA"/>
</dbReference>
<keyword evidence="1" id="KW-0732">Signal</keyword>
<reference evidence="2 3" key="1">
    <citation type="submission" date="2020-02" db="EMBL/GenBank/DDBJ databases">
        <title>Shewanella WXL01 sp. nov., a marine bacterium isolated from green algae in Luhuitou Fringing Reef (Northern South China Sea).</title>
        <authorList>
            <person name="Wang X."/>
        </authorList>
    </citation>
    <scope>NUCLEOTIDE SEQUENCE [LARGE SCALE GENOMIC DNA]</scope>
    <source>
        <strain evidence="2 3">MCCC 1A01895</strain>
    </source>
</reference>